<dbReference type="RefSeq" id="WP_189305253.1">
    <property type="nucleotide sequence ID" value="NZ_BMRP01000027.1"/>
</dbReference>
<feature type="region of interest" description="Disordered" evidence="1">
    <location>
        <begin position="37"/>
        <end position="77"/>
    </location>
</feature>
<accession>A0ABQ2VGJ3</accession>
<name>A0ABQ2VGJ3_9ACTN</name>
<dbReference type="Proteomes" id="UP000654471">
    <property type="component" value="Unassembled WGS sequence"/>
</dbReference>
<organism evidence="2 3">
    <name type="scientific">Streptomyces albospinus</name>
    <dbReference type="NCBI Taxonomy" id="285515"/>
    <lineage>
        <taxon>Bacteria</taxon>
        <taxon>Bacillati</taxon>
        <taxon>Actinomycetota</taxon>
        <taxon>Actinomycetes</taxon>
        <taxon>Kitasatosporales</taxon>
        <taxon>Streptomycetaceae</taxon>
        <taxon>Streptomyces</taxon>
    </lineage>
</organism>
<comment type="caution">
    <text evidence="2">The sequence shown here is derived from an EMBL/GenBank/DDBJ whole genome shotgun (WGS) entry which is preliminary data.</text>
</comment>
<evidence type="ECO:0000313" key="2">
    <source>
        <dbReference type="EMBL" id="GGU85961.1"/>
    </source>
</evidence>
<sequence>MGHVRDPARRPPPDHVADGDYWVLSRYADVLAAARDTGRYLRPHRRPPGHHPRRPPAPRLHTRPAPLPGRRRRPPGARTALEELLARFPDFAVDAAGGTFAGGHYVRRYASLPFASGRG</sequence>
<keyword evidence="3" id="KW-1185">Reference proteome</keyword>
<evidence type="ECO:0000256" key="1">
    <source>
        <dbReference type="SAM" id="MobiDB-lite"/>
    </source>
</evidence>
<gene>
    <name evidence="2" type="ORF">GCM10010211_59970</name>
</gene>
<feature type="compositionally biased region" description="Basic residues" evidence="1">
    <location>
        <begin position="41"/>
        <end position="62"/>
    </location>
</feature>
<protein>
    <submittedName>
        <fullName evidence="2">Uncharacterized protein</fullName>
    </submittedName>
</protein>
<dbReference type="EMBL" id="BMRP01000027">
    <property type="protein sequence ID" value="GGU85961.1"/>
    <property type="molecule type" value="Genomic_DNA"/>
</dbReference>
<proteinExistence type="predicted"/>
<evidence type="ECO:0000313" key="3">
    <source>
        <dbReference type="Proteomes" id="UP000654471"/>
    </source>
</evidence>
<reference evidence="3" key="1">
    <citation type="journal article" date="2019" name="Int. J. Syst. Evol. Microbiol.">
        <title>The Global Catalogue of Microorganisms (GCM) 10K type strain sequencing project: providing services to taxonomists for standard genome sequencing and annotation.</title>
        <authorList>
            <consortium name="The Broad Institute Genomics Platform"/>
            <consortium name="The Broad Institute Genome Sequencing Center for Infectious Disease"/>
            <person name="Wu L."/>
            <person name="Ma J."/>
        </authorList>
    </citation>
    <scope>NUCLEOTIDE SEQUENCE [LARGE SCALE GENOMIC DNA]</scope>
    <source>
        <strain evidence="3">JCM 3399</strain>
    </source>
</reference>